<dbReference type="EMBL" id="JAFBCV010000004">
    <property type="protein sequence ID" value="MBM7838600.1"/>
    <property type="molecule type" value="Genomic_DNA"/>
</dbReference>
<evidence type="ECO:0000313" key="3">
    <source>
        <dbReference type="Proteomes" id="UP001179280"/>
    </source>
</evidence>
<keyword evidence="2" id="KW-0378">Hydrolase</keyword>
<evidence type="ECO:0000313" key="2">
    <source>
        <dbReference type="EMBL" id="MBM7838600.1"/>
    </source>
</evidence>
<feature type="coiled-coil region" evidence="1">
    <location>
        <begin position="293"/>
        <end position="339"/>
    </location>
</feature>
<protein>
    <submittedName>
        <fullName evidence="2">Response regulator aspartate phosphatase B/response regulator aspartate phosphatase J</fullName>
        <ecNumber evidence="2">3.1.-.-</ecNumber>
    </submittedName>
</protein>
<name>A0ABS2SSV4_9BACI</name>
<gene>
    <name evidence="2" type="ORF">JOC54_001856</name>
</gene>
<accession>A0ABS2SSV4</accession>
<dbReference type="SUPFAM" id="SSF48452">
    <property type="entry name" value="TPR-like"/>
    <property type="match status" value="1"/>
</dbReference>
<sequence length="361" mass="42810">MRKEVGAKVVEWYSCIIARSVDQAVLLQMEIKQLLEKLEQSDRILAYYSLVEYRFNMMIYQSTNEDEGDEMLRRVSATAEESIDNMLRYLYYFVSGQHEFMHERYRSAIKLFRKAERLLEYVNDEAEEAEFHYFMGAALQRIDHNAYAASYLEDAILSFQRLQYTERVLYCSNLLAGIFSEARMFEKAEEMLVESIHTAKFYPYTKLILLRTLGINAYRKKDFLVAKGHYEEVLKDEKYSGQLIHITTHYNLARTLFHLREDKKAVTHLEVAKNGSLLLNLKEYSLRCQILENIYVNRNYNQLLEELNQLEEMHFYYEVNELSEELSAYFQEKESFKQAFSFPQKAYNAKQKVSTLGVDQI</sequence>
<keyword evidence="3" id="KW-1185">Reference proteome</keyword>
<dbReference type="Pfam" id="PF18801">
    <property type="entry name" value="RapH_N"/>
    <property type="match status" value="1"/>
</dbReference>
<keyword evidence="1" id="KW-0175">Coiled coil</keyword>
<dbReference type="Proteomes" id="UP001179280">
    <property type="component" value="Unassembled WGS sequence"/>
</dbReference>
<evidence type="ECO:0000256" key="1">
    <source>
        <dbReference type="SAM" id="Coils"/>
    </source>
</evidence>
<reference evidence="2" key="1">
    <citation type="submission" date="2021-01" db="EMBL/GenBank/DDBJ databases">
        <title>Genomic Encyclopedia of Type Strains, Phase IV (KMG-IV): sequencing the most valuable type-strain genomes for metagenomic binning, comparative biology and taxonomic classification.</title>
        <authorList>
            <person name="Goeker M."/>
        </authorList>
    </citation>
    <scope>NUCLEOTIDE SEQUENCE</scope>
    <source>
        <strain evidence="2">DSM 21943</strain>
    </source>
</reference>
<comment type="caution">
    <text evidence="2">The sequence shown here is derived from an EMBL/GenBank/DDBJ whole genome shotgun (WGS) entry which is preliminary data.</text>
</comment>
<dbReference type="GO" id="GO:0016787">
    <property type="term" value="F:hydrolase activity"/>
    <property type="evidence" value="ECO:0007669"/>
    <property type="project" value="UniProtKB-KW"/>
</dbReference>
<dbReference type="InterPro" id="IPR011990">
    <property type="entry name" value="TPR-like_helical_dom_sf"/>
</dbReference>
<dbReference type="RefSeq" id="WP_204465813.1">
    <property type="nucleotide sequence ID" value="NZ_JAFBCV010000004.1"/>
</dbReference>
<proteinExistence type="predicted"/>
<dbReference type="Gene3D" id="1.25.40.10">
    <property type="entry name" value="Tetratricopeptide repeat domain"/>
    <property type="match status" value="1"/>
</dbReference>
<dbReference type="EC" id="3.1.-.-" evidence="2"/>
<organism evidence="2 3">
    <name type="scientific">Shouchella xiaoxiensis</name>
    <dbReference type="NCBI Taxonomy" id="766895"/>
    <lineage>
        <taxon>Bacteria</taxon>
        <taxon>Bacillati</taxon>
        <taxon>Bacillota</taxon>
        <taxon>Bacilli</taxon>
        <taxon>Bacillales</taxon>
        <taxon>Bacillaceae</taxon>
        <taxon>Shouchella</taxon>
    </lineage>
</organism>